<reference evidence="1" key="1">
    <citation type="submission" date="2021-10" db="EMBL/GenBank/DDBJ databases">
        <title>Melipona bicolor Genome sequencing and assembly.</title>
        <authorList>
            <person name="Araujo N.S."/>
            <person name="Arias M.C."/>
        </authorList>
    </citation>
    <scope>NUCLEOTIDE SEQUENCE</scope>
    <source>
        <strain evidence="1">USP_2M_L1-L4_2017</strain>
        <tissue evidence="1">Whole body</tissue>
    </source>
</reference>
<evidence type="ECO:0000313" key="2">
    <source>
        <dbReference type="Proteomes" id="UP001177670"/>
    </source>
</evidence>
<accession>A0AA40FUZ8</accession>
<gene>
    <name evidence="1" type="ORF">K0M31_005398</name>
</gene>
<dbReference type="AlphaFoldDB" id="A0AA40FUZ8"/>
<organism evidence="1 2">
    <name type="scientific">Melipona bicolor</name>
    <dbReference type="NCBI Taxonomy" id="60889"/>
    <lineage>
        <taxon>Eukaryota</taxon>
        <taxon>Metazoa</taxon>
        <taxon>Ecdysozoa</taxon>
        <taxon>Arthropoda</taxon>
        <taxon>Hexapoda</taxon>
        <taxon>Insecta</taxon>
        <taxon>Pterygota</taxon>
        <taxon>Neoptera</taxon>
        <taxon>Endopterygota</taxon>
        <taxon>Hymenoptera</taxon>
        <taxon>Apocrita</taxon>
        <taxon>Aculeata</taxon>
        <taxon>Apoidea</taxon>
        <taxon>Anthophila</taxon>
        <taxon>Apidae</taxon>
        <taxon>Melipona</taxon>
    </lineage>
</organism>
<dbReference type="EMBL" id="JAHYIQ010000015">
    <property type="protein sequence ID" value="KAK1125861.1"/>
    <property type="molecule type" value="Genomic_DNA"/>
</dbReference>
<protein>
    <submittedName>
        <fullName evidence="1">Uncharacterized protein</fullName>
    </submittedName>
</protein>
<keyword evidence="2" id="KW-1185">Reference proteome</keyword>
<name>A0AA40FUZ8_9HYME</name>
<comment type="caution">
    <text evidence="1">The sequence shown here is derived from an EMBL/GenBank/DDBJ whole genome shotgun (WGS) entry which is preliminary data.</text>
</comment>
<evidence type="ECO:0000313" key="1">
    <source>
        <dbReference type="EMBL" id="KAK1125861.1"/>
    </source>
</evidence>
<dbReference type="Proteomes" id="UP001177670">
    <property type="component" value="Unassembled WGS sequence"/>
</dbReference>
<proteinExistence type="predicted"/>
<sequence length="82" mass="9271">MEIFNFRICRLAALEIGITLLELGILRGVLKFRREILGFGTVEKRALEMEVRMSGNFGLFEVGILKIEADVLGLGNFKEKKV</sequence>